<dbReference type="InterPro" id="IPR001375">
    <property type="entry name" value="Peptidase_S9_cat"/>
</dbReference>
<dbReference type="SUPFAM" id="SSF53474">
    <property type="entry name" value="alpha/beta-Hydrolases"/>
    <property type="match status" value="1"/>
</dbReference>
<dbReference type="Pfam" id="PF00326">
    <property type="entry name" value="Peptidase_S9"/>
    <property type="match status" value="1"/>
</dbReference>
<gene>
    <name evidence="4" type="ORF">ACFSC0_14215</name>
</gene>
<dbReference type="Gene3D" id="3.40.50.1820">
    <property type="entry name" value="alpha/beta hydrolase"/>
    <property type="match status" value="1"/>
</dbReference>
<keyword evidence="1 4" id="KW-0378">Hydrolase</keyword>
<organism evidence="4 5">
    <name type="scientific">Phenylobacterium terrae</name>
    <dbReference type="NCBI Taxonomy" id="2665495"/>
    <lineage>
        <taxon>Bacteria</taxon>
        <taxon>Pseudomonadati</taxon>
        <taxon>Pseudomonadota</taxon>
        <taxon>Alphaproteobacteria</taxon>
        <taxon>Caulobacterales</taxon>
        <taxon>Caulobacteraceae</taxon>
        <taxon>Phenylobacterium</taxon>
    </lineage>
</organism>
<evidence type="ECO:0000313" key="4">
    <source>
        <dbReference type="EMBL" id="MFD1784555.1"/>
    </source>
</evidence>
<feature type="signal peptide" evidence="2">
    <location>
        <begin position="1"/>
        <end position="22"/>
    </location>
</feature>
<feature type="domain" description="Peptidase S9 prolyl oligopeptidase catalytic" evidence="3">
    <location>
        <begin position="442"/>
        <end position="655"/>
    </location>
</feature>
<dbReference type="SUPFAM" id="SSF82171">
    <property type="entry name" value="DPP6 N-terminal domain-like"/>
    <property type="match status" value="1"/>
</dbReference>
<comment type="caution">
    <text evidence="4">The sequence shown here is derived from an EMBL/GenBank/DDBJ whole genome shotgun (WGS) entry which is preliminary data.</text>
</comment>
<evidence type="ECO:0000259" key="3">
    <source>
        <dbReference type="Pfam" id="PF00326"/>
    </source>
</evidence>
<keyword evidence="5" id="KW-1185">Reference proteome</keyword>
<dbReference type="InterPro" id="IPR029058">
    <property type="entry name" value="AB_hydrolase_fold"/>
</dbReference>
<dbReference type="PANTHER" id="PTHR42776">
    <property type="entry name" value="SERINE PEPTIDASE S9 FAMILY MEMBER"/>
    <property type="match status" value="1"/>
</dbReference>
<accession>A0ABW4N5N2</accession>
<evidence type="ECO:0000256" key="2">
    <source>
        <dbReference type="SAM" id="SignalP"/>
    </source>
</evidence>
<proteinExistence type="predicted"/>
<dbReference type="GO" id="GO:0016787">
    <property type="term" value="F:hydrolase activity"/>
    <property type="evidence" value="ECO:0007669"/>
    <property type="project" value="UniProtKB-KW"/>
</dbReference>
<dbReference type="Proteomes" id="UP001597237">
    <property type="component" value="Unassembled WGS sequence"/>
</dbReference>
<dbReference type="PANTHER" id="PTHR42776:SF27">
    <property type="entry name" value="DIPEPTIDYL PEPTIDASE FAMILY MEMBER 6"/>
    <property type="match status" value="1"/>
</dbReference>
<keyword evidence="2" id="KW-0732">Signal</keyword>
<sequence>MAYLKLAAGFAALAVTASAAQAKEPPPLAAFGRLPAVESVDISPDGKRLALLGGPAGARTLAIATIDGPTSPPIRLGDVDAISADWVGNDHVLVRVARWEQVDGKAYRMERNIAFTAQGQLMSTLLSTDEASSFAVEHPQVALFHEPPRALVLGLAWSMGPSRGFDTYAARKGVDSPFVRALWSVDPATGKGRAVERGGYDTWGWDVDLSGEPRVRYDVDEISRAFSIHVRGKGQNRWTVLERGEDIDAAMGYIGYSDPDDGVYLREAVQGGERVVLKKLSDGSVTPLGEPTPGATPYLLTDPYRGAAVAVVGGAERPEVQWLDAELGQVHALLSRAFKDRHVSLHDWSRDRSRFIVRVDGPGAPPAWMLYDKAAKSVSPLGEEYPELEGVELGATRWITYKARDGLEIGAYLTLPPASLGVARAPLIVMPHGGPGSRDEYAFDFLTQFLASRGYAVLRPQFRGSTGFGRAFYEAGRAEWGGKMQTDLLDGVAAVRPLAEVDAERSCIVGWSFGGYAALAGVSLHPGAYRCAASVAGISDLKLLLAQQGGTYGRASASFHSLRRMLARNGPNSPELVTTSPLRQVANIQAPVLLVHGGQDTIVEPVQSAAMRDALKAAGKPVEHLLLPDDDHYLRRPTSRTQLLTALESFLAKNLPVQR</sequence>
<dbReference type="EMBL" id="JBHUEY010000004">
    <property type="protein sequence ID" value="MFD1784555.1"/>
    <property type="molecule type" value="Genomic_DNA"/>
</dbReference>
<protein>
    <submittedName>
        <fullName evidence="4">Alpha/beta hydrolase family protein</fullName>
        <ecNumber evidence="4">3.4.-.-</ecNumber>
    </submittedName>
</protein>
<dbReference type="RefSeq" id="WP_377284144.1">
    <property type="nucleotide sequence ID" value="NZ_JBHRSI010000012.1"/>
</dbReference>
<dbReference type="EC" id="3.4.-.-" evidence="4"/>
<feature type="chain" id="PRO_5046873177" evidence="2">
    <location>
        <begin position="23"/>
        <end position="659"/>
    </location>
</feature>
<reference evidence="5" key="1">
    <citation type="journal article" date="2019" name="Int. J. Syst. Evol. Microbiol.">
        <title>The Global Catalogue of Microorganisms (GCM) 10K type strain sequencing project: providing services to taxonomists for standard genome sequencing and annotation.</title>
        <authorList>
            <consortium name="The Broad Institute Genomics Platform"/>
            <consortium name="The Broad Institute Genome Sequencing Center for Infectious Disease"/>
            <person name="Wu L."/>
            <person name="Ma J."/>
        </authorList>
    </citation>
    <scope>NUCLEOTIDE SEQUENCE [LARGE SCALE GENOMIC DNA]</scope>
    <source>
        <strain evidence="5">DFY28</strain>
    </source>
</reference>
<evidence type="ECO:0000313" key="5">
    <source>
        <dbReference type="Proteomes" id="UP001597237"/>
    </source>
</evidence>
<evidence type="ECO:0000256" key="1">
    <source>
        <dbReference type="ARBA" id="ARBA00022801"/>
    </source>
</evidence>
<name>A0ABW4N5N2_9CAUL</name>